<dbReference type="AlphaFoldDB" id="A0A916JS64"/>
<reference evidence="3" key="1">
    <citation type="submission" date="2021-04" db="EMBL/GenBank/DDBJ databases">
        <authorList>
            <person name="Rodrigo-Torres L."/>
            <person name="Arahal R. D."/>
            <person name="Lucena T."/>
        </authorList>
    </citation>
    <scope>NUCLEOTIDE SEQUENCE</scope>
    <source>
        <strain evidence="3">AS29M-1</strain>
    </source>
</reference>
<accession>A0A916JS64</accession>
<dbReference type="KEGG" id="ptan:CRYO30217_03229"/>
<feature type="domain" description="GIY-YIG" evidence="2">
    <location>
        <begin position="1"/>
        <end position="78"/>
    </location>
</feature>
<evidence type="ECO:0000256" key="1">
    <source>
        <dbReference type="ARBA" id="ARBA00007435"/>
    </source>
</evidence>
<dbReference type="PANTHER" id="PTHR34477:SF1">
    <property type="entry name" value="UPF0213 PROTEIN YHBQ"/>
    <property type="match status" value="1"/>
</dbReference>
<dbReference type="Proteomes" id="UP000683507">
    <property type="component" value="Chromosome"/>
</dbReference>
<proteinExistence type="inferred from homology"/>
<evidence type="ECO:0000259" key="2">
    <source>
        <dbReference type="PROSITE" id="PS50164"/>
    </source>
</evidence>
<name>A0A916JS64_9FLAO</name>
<dbReference type="InterPro" id="IPR035901">
    <property type="entry name" value="GIY-YIG_endonuc_sf"/>
</dbReference>
<dbReference type="Pfam" id="PF01541">
    <property type="entry name" value="GIY-YIG"/>
    <property type="match status" value="1"/>
</dbReference>
<dbReference type="InterPro" id="IPR000305">
    <property type="entry name" value="GIY-YIG_endonuc"/>
</dbReference>
<dbReference type="SUPFAM" id="SSF82771">
    <property type="entry name" value="GIY-YIG endonuclease"/>
    <property type="match status" value="1"/>
</dbReference>
<gene>
    <name evidence="3" type="ORF">CRYO30217_03229</name>
</gene>
<dbReference type="PROSITE" id="PS50164">
    <property type="entry name" value="GIY_YIG"/>
    <property type="match status" value="1"/>
</dbReference>
<keyword evidence="4" id="KW-1185">Reference proteome</keyword>
<evidence type="ECO:0000313" key="3">
    <source>
        <dbReference type="EMBL" id="CAG5086666.1"/>
    </source>
</evidence>
<sequence>MWYVYLLKCSDGKTYTGCTSNLEERMSRHSKGHVSYTSTRLPVELITYIAFTDKYKAYNFEKYLKSGSGKAFANKRFL</sequence>
<evidence type="ECO:0000313" key="4">
    <source>
        <dbReference type="Proteomes" id="UP000683507"/>
    </source>
</evidence>
<dbReference type="Gene3D" id="3.40.1440.10">
    <property type="entry name" value="GIY-YIG endonuclease"/>
    <property type="match status" value="1"/>
</dbReference>
<protein>
    <recommendedName>
        <fullName evidence="2">GIY-YIG domain-containing protein</fullName>
    </recommendedName>
</protein>
<dbReference type="EMBL" id="OU015584">
    <property type="protein sequence ID" value="CAG5086666.1"/>
    <property type="molecule type" value="Genomic_DNA"/>
</dbReference>
<dbReference type="RefSeq" id="WP_258543417.1">
    <property type="nucleotide sequence ID" value="NZ_OU015584.1"/>
</dbReference>
<dbReference type="PANTHER" id="PTHR34477">
    <property type="entry name" value="UPF0213 PROTEIN YHBQ"/>
    <property type="match status" value="1"/>
</dbReference>
<dbReference type="InterPro" id="IPR050190">
    <property type="entry name" value="UPF0213_domain"/>
</dbReference>
<organism evidence="3 4">
    <name type="scientific">Parvicella tangerina</name>
    <dbReference type="NCBI Taxonomy" id="2829795"/>
    <lineage>
        <taxon>Bacteria</taxon>
        <taxon>Pseudomonadati</taxon>
        <taxon>Bacteroidota</taxon>
        <taxon>Flavobacteriia</taxon>
        <taxon>Flavobacteriales</taxon>
        <taxon>Parvicellaceae</taxon>
        <taxon>Parvicella</taxon>
    </lineage>
</organism>
<comment type="similarity">
    <text evidence="1">Belongs to the UPF0213 family.</text>
</comment>